<dbReference type="Gene3D" id="2.50.20.20">
    <property type="match status" value="1"/>
</dbReference>
<sequence length="348" mass="35627">MRTIAAAAVAAITVVSLAGCGQQPTEQPAASSPASTSAPSSTSSLKTTSSTAASATSSSSTTASSFTKPAAGGKVDAAAFTDTVWGAVDAAKSVKLALSVPGEETMKMAVAKPGPNRTDLEMSDSESGSMRIVDGSLYFPIPPQERQNGKSWVVVDKNTESPMGKMMSMALSSMTSMAQGDLQRGAMAKAAVTFVGDEKDGAHYRVAVPATAMLDAMQKMFDTVVSGAGASASSSMAKEMKQARTRLAGKTVSYDYWLDASERPVVVVADLSSFQGAMADGELPKDAMGPAKMTVRYSEWNVPVRVVAPPAAQTMSFDEAMKSMGDAGMFGPGGTGEETASSSASSPA</sequence>
<evidence type="ECO:0000313" key="3">
    <source>
        <dbReference type="EMBL" id="TQJ13573.1"/>
    </source>
</evidence>
<dbReference type="EMBL" id="VFMO01000001">
    <property type="protein sequence ID" value="TQJ13573.1"/>
    <property type="molecule type" value="Genomic_DNA"/>
</dbReference>
<comment type="caution">
    <text evidence="3">The sequence shown here is derived from an EMBL/GenBank/DDBJ whole genome shotgun (WGS) entry which is preliminary data.</text>
</comment>
<dbReference type="Proteomes" id="UP000320806">
    <property type="component" value="Unassembled WGS sequence"/>
</dbReference>
<dbReference type="RefSeq" id="WP_170221715.1">
    <property type="nucleotide sequence ID" value="NZ_BAABCI010000030.1"/>
</dbReference>
<reference evidence="3 4" key="1">
    <citation type="submission" date="2019-06" db="EMBL/GenBank/DDBJ databases">
        <title>Sequencing the genomes of 1000 actinobacteria strains.</title>
        <authorList>
            <person name="Klenk H.-P."/>
        </authorList>
    </citation>
    <scope>NUCLEOTIDE SEQUENCE [LARGE SCALE GENOMIC DNA]</scope>
    <source>
        <strain evidence="3 4">DSM 19828</strain>
    </source>
</reference>
<feature type="compositionally biased region" description="Low complexity" evidence="1">
    <location>
        <begin position="337"/>
        <end position="348"/>
    </location>
</feature>
<keyword evidence="4" id="KW-1185">Reference proteome</keyword>
<evidence type="ECO:0000256" key="1">
    <source>
        <dbReference type="SAM" id="MobiDB-lite"/>
    </source>
</evidence>
<gene>
    <name evidence="3" type="ORF">FB459_0998</name>
</gene>
<proteinExistence type="predicted"/>
<dbReference type="PROSITE" id="PS51257">
    <property type="entry name" value="PROKAR_LIPOPROTEIN"/>
    <property type="match status" value="1"/>
</dbReference>
<evidence type="ECO:0008006" key="5">
    <source>
        <dbReference type="Google" id="ProtNLM"/>
    </source>
</evidence>
<protein>
    <recommendedName>
        <fullName evidence="5">Lipoprotein</fullName>
    </recommendedName>
</protein>
<keyword evidence="2" id="KW-0732">Signal</keyword>
<feature type="signal peptide" evidence="2">
    <location>
        <begin position="1"/>
        <end position="18"/>
    </location>
</feature>
<dbReference type="AlphaFoldDB" id="A0A542EE13"/>
<feature type="region of interest" description="Disordered" evidence="1">
    <location>
        <begin position="21"/>
        <end position="69"/>
    </location>
</feature>
<feature type="compositionally biased region" description="Low complexity" evidence="1">
    <location>
        <begin position="28"/>
        <end position="69"/>
    </location>
</feature>
<feature type="chain" id="PRO_5039488901" description="Lipoprotein" evidence="2">
    <location>
        <begin position="19"/>
        <end position="348"/>
    </location>
</feature>
<evidence type="ECO:0000313" key="4">
    <source>
        <dbReference type="Proteomes" id="UP000320806"/>
    </source>
</evidence>
<name>A0A542EE13_9MICO</name>
<accession>A0A542EE13</accession>
<feature type="region of interest" description="Disordered" evidence="1">
    <location>
        <begin position="327"/>
        <end position="348"/>
    </location>
</feature>
<evidence type="ECO:0000256" key="2">
    <source>
        <dbReference type="SAM" id="SignalP"/>
    </source>
</evidence>
<organism evidence="3 4">
    <name type="scientific">Yimella lutea</name>
    <dbReference type="NCBI Taxonomy" id="587872"/>
    <lineage>
        <taxon>Bacteria</taxon>
        <taxon>Bacillati</taxon>
        <taxon>Actinomycetota</taxon>
        <taxon>Actinomycetes</taxon>
        <taxon>Micrococcales</taxon>
        <taxon>Dermacoccaceae</taxon>
        <taxon>Yimella</taxon>
    </lineage>
</organism>